<evidence type="ECO:0000313" key="2">
    <source>
        <dbReference type="EMBL" id="MDC2952980.1"/>
    </source>
</evidence>
<reference evidence="2 3" key="1">
    <citation type="journal article" date="2015" name="Int. J. Syst. Evol. Microbiol.">
        <title>Streptomyces gilvifuscus sp. nov., an actinomycete that produces antibacterial compounds isolated from soil.</title>
        <authorList>
            <person name="Nguyen T.M."/>
            <person name="Kim J."/>
        </authorList>
    </citation>
    <scope>NUCLEOTIDE SEQUENCE [LARGE SCALE GENOMIC DNA]</scope>
    <source>
        <strain evidence="2 3">T113</strain>
    </source>
</reference>
<dbReference type="RefSeq" id="WP_272173692.1">
    <property type="nucleotide sequence ID" value="NZ_JAQOSK010000001.1"/>
</dbReference>
<sequence>MDRYEVHISDEGLAAIDGEPLVPAPGQSLHEAVLDRLQRYAAERAEAVEATVNDSPDTSHFVLEVSPDGSSRVLTSTGTPEFDGESEAEPEPDADVEPEAETEPEADPVPVADPDPAPAPAPAPEPEPGPEAVARDDVADPTPAPRLPPPPTALGSAVATAVARATAAARAAAEGRAAASGPVTPSVPTVVLPADLAGPVGRIHALATVGRLEEAHLLANRLRESLTEEAGAEDPRAVEARAVEAYVAHLRGDHREATVLALAVARIRCRAGDRRAAEEVARAAAAWQRIDDDRAAVAHGRELLHMWDRLHRRGLLASADAELADQVRRRVDALEAYV</sequence>
<comment type="caution">
    <text evidence="2">The sequence shown here is derived from an EMBL/GenBank/DDBJ whole genome shotgun (WGS) entry which is preliminary data.</text>
</comment>
<feature type="compositionally biased region" description="Polar residues" evidence="1">
    <location>
        <begin position="68"/>
        <end position="79"/>
    </location>
</feature>
<gene>
    <name evidence="2" type="ORF">PO587_00755</name>
</gene>
<accession>A0ABT5FKD2</accession>
<proteinExistence type="predicted"/>
<evidence type="ECO:0008006" key="4">
    <source>
        <dbReference type="Google" id="ProtNLM"/>
    </source>
</evidence>
<name>A0ABT5FKD2_9ACTN</name>
<feature type="compositionally biased region" description="Acidic residues" evidence="1">
    <location>
        <begin position="82"/>
        <end position="106"/>
    </location>
</feature>
<protein>
    <recommendedName>
        <fullName evidence="4">Tetratricopeptide repeat protein</fullName>
    </recommendedName>
</protein>
<dbReference type="EMBL" id="JAQOSK010000001">
    <property type="protein sequence ID" value="MDC2952980.1"/>
    <property type="molecule type" value="Genomic_DNA"/>
</dbReference>
<organism evidence="2 3">
    <name type="scientific">Streptomyces gilvifuscus</name>
    <dbReference type="NCBI Taxonomy" id="1550617"/>
    <lineage>
        <taxon>Bacteria</taxon>
        <taxon>Bacillati</taxon>
        <taxon>Actinomycetota</taxon>
        <taxon>Actinomycetes</taxon>
        <taxon>Kitasatosporales</taxon>
        <taxon>Streptomycetaceae</taxon>
        <taxon>Streptomyces</taxon>
    </lineage>
</organism>
<evidence type="ECO:0000313" key="3">
    <source>
        <dbReference type="Proteomes" id="UP001221328"/>
    </source>
</evidence>
<feature type="compositionally biased region" description="Pro residues" evidence="1">
    <location>
        <begin position="142"/>
        <end position="152"/>
    </location>
</feature>
<keyword evidence="3" id="KW-1185">Reference proteome</keyword>
<feature type="compositionally biased region" description="Pro residues" evidence="1">
    <location>
        <begin position="111"/>
        <end position="129"/>
    </location>
</feature>
<evidence type="ECO:0000256" key="1">
    <source>
        <dbReference type="SAM" id="MobiDB-lite"/>
    </source>
</evidence>
<feature type="region of interest" description="Disordered" evidence="1">
    <location>
        <begin position="48"/>
        <end position="155"/>
    </location>
</feature>
<dbReference type="Proteomes" id="UP001221328">
    <property type="component" value="Unassembled WGS sequence"/>
</dbReference>